<name>A0A919WFY3_9BACI</name>
<dbReference type="AlphaFoldDB" id="A0A919WFY3"/>
<evidence type="ECO:0000313" key="3">
    <source>
        <dbReference type="Proteomes" id="UP000682111"/>
    </source>
</evidence>
<keyword evidence="1" id="KW-0472">Membrane</keyword>
<dbReference type="Proteomes" id="UP000682111">
    <property type="component" value="Unassembled WGS sequence"/>
</dbReference>
<dbReference type="InterPro" id="IPR018770">
    <property type="entry name" value="ChloroindolylP_hydrolase"/>
</dbReference>
<dbReference type="EMBL" id="BORC01000002">
    <property type="protein sequence ID" value="GIN61258.1"/>
    <property type="molecule type" value="Genomic_DNA"/>
</dbReference>
<dbReference type="RefSeq" id="WP_137742758.1">
    <property type="nucleotide sequence ID" value="NZ_BORC01000002.1"/>
</dbReference>
<dbReference type="OrthoDB" id="2081028at2"/>
<evidence type="ECO:0000313" key="2">
    <source>
        <dbReference type="EMBL" id="GIN61258.1"/>
    </source>
</evidence>
<dbReference type="Pfam" id="PF10112">
    <property type="entry name" value="Halogen_Hydrol"/>
    <property type="match status" value="1"/>
</dbReference>
<comment type="caution">
    <text evidence="2">The sequence shown here is derived from an EMBL/GenBank/DDBJ whole genome shotgun (WGS) entry which is preliminary data.</text>
</comment>
<organism evidence="2 3">
    <name type="scientific">Robertmurraya siralis</name>
    <dbReference type="NCBI Taxonomy" id="77777"/>
    <lineage>
        <taxon>Bacteria</taxon>
        <taxon>Bacillati</taxon>
        <taxon>Bacillota</taxon>
        <taxon>Bacilli</taxon>
        <taxon>Bacillales</taxon>
        <taxon>Bacillaceae</taxon>
        <taxon>Robertmurraya</taxon>
    </lineage>
</organism>
<evidence type="ECO:0000256" key="1">
    <source>
        <dbReference type="SAM" id="Phobius"/>
    </source>
</evidence>
<proteinExistence type="predicted"/>
<sequence>MNPFISFMLRTFIAIPTAGFVWLISFFGFDQTLLASTGFSFVGGCLAYFVVKGVMQHRFIKNQGLTRREYKYIEKNLDEAKMKINRLTKALFSVRQVGMLKQNMEIARVARKIYRITKKEPKRFYFAERFYFYHLDSFVELAEKYSFLSSQPTKNVEMSQALKETRRMMEEMRYSLEKDLQQILANDLDMLHLELDVAKHNMNTLKETRYLDESRKLK</sequence>
<gene>
    <name evidence="2" type="primary">xpaC</name>
    <name evidence="2" type="ORF">J27TS8_12510</name>
</gene>
<accession>A0A919WFY3</accession>
<feature type="transmembrane region" description="Helical" evidence="1">
    <location>
        <begin position="7"/>
        <end position="27"/>
    </location>
</feature>
<keyword evidence="3" id="KW-1185">Reference proteome</keyword>
<keyword evidence="1" id="KW-0812">Transmembrane</keyword>
<feature type="transmembrane region" description="Helical" evidence="1">
    <location>
        <begin position="33"/>
        <end position="51"/>
    </location>
</feature>
<protein>
    <submittedName>
        <fullName evidence="2">Protein XpaC</fullName>
    </submittedName>
</protein>
<keyword evidence="1" id="KW-1133">Transmembrane helix</keyword>
<reference evidence="2" key="1">
    <citation type="submission" date="2021-03" db="EMBL/GenBank/DDBJ databases">
        <title>Antimicrobial resistance genes in bacteria isolated from Japanese honey, and their potential for conferring macrolide and lincosamide resistance in the American foulbrood pathogen Paenibacillus larvae.</title>
        <authorList>
            <person name="Okamoto M."/>
            <person name="Kumagai M."/>
            <person name="Kanamori H."/>
            <person name="Takamatsu D."/>
        </authorList>
    </citation>
    <scope>NUCLEOTIDE SEQUENCE</scope>
    <source>
        <strain evidence="2">J27TS8</strain>
    </source>
</reference>